<dbReference type="GO" id="GO:0008270">
    <property type="term" value="F:zinc ion binding"/>
    <property type="evidence" value="ECO:0007669"/>
    <property type="project" value="InterPro"/>
</dbReference>
<protein>
    <submittedName>
        <fullName evidence="4">Peptidase M1</fullName>
    </submittedName>
</protein>
<dbReference type="SUPFAM" id="SSF55486">
    <property type="entry name" value="Metalloproteases ('zincins'), catalytic domain"/>
    <property type="match status" value="1"/>
</dbReference>
<comment type="caution">
    <text evidence="4">The sequence shown here is derived from an EMBL/GenBank/DDBJ whole genome shotgun (WGS) entry which is preliminary data.</text>
</comment>
<dbReference type="CDD" id="cd09603">
    <property type="entry name" value="M1_APN_like"/>
    <property type="match status" value="1"/>
</dbReference>
<dbReference type="GO" id="GO:0005615">
    <property type="term" value="C:extracellular space"/>
    <property type="evidence" value="ECO:0007669"/>
    <property type="project" value="TreeGrafter"/>
</dbReference>
<feature type="domain" description="Aminopeptidase N-like N-terminal" evidence="3">
    <location>
        <begin position="45"/>
        <end position="222"/>
    </location>
</feature>
<keyword evidence="1" id="KW-0732">Signal</keyword>
<dbReference type="PANTHER" id="PTHR11533:SF174">
    <property type="entry name" value="PUROMYCIN-SENSITIVE AMINOPEPTIDASE-RELATED"/>
    <property type="match status" value="1"/>
</dbReference>
<evidence type="ECO:0000313" key="4">
    <source>
        <dbReference type="EMBL" id="GHG06403.1"/>
    </source>
</evidence>
<dbReference type="PANTHER" id="PTHR11533">
    <property type="entry name" value="PROTEASE M1 ZINC METALLOPROTEASE"/>
    <property type="match status" value="1"/>
</dbReference>
<dbReference type="InterPro" id="IPR014782">
    <property type="entry name" value="Peptidase_M1_dom"/>
</dbReference>
<evidence type="ECO:0000256" key="1">
    <source>
        <dbReference type="SAM" id="SignalP"/>
    </source>
</evidence>
<dbReference type="Gene3D" id="1.10.390.10">
    <property type="entry name" value="Neutral Protease Domain 2"/>
    <property type="match status" value="1"/>
</dbReference>
<dbReference type="InterPro" id="IPR027268">
    <property type="entry name" value="Peptidase_M4/M1_CTD_sf"/>
</dbReference>
<gene>
    <name evidence="4" type="ORF">GCM10017161_40050</name>
</gene>
<keyword evidence="5" id="KW-1185">Reference proteome</keyword>
<dbReference type="SUPFAM" id="SSF63737">
    <property type="entry name" value="Leukotriene A4 hydrolase N-terminal domain"/>
    <property type="match status" value="1"/>
</dbReference>
<evidence type="ECO:0000313" key="5">
    <source>
        <dbReference type="Proteomes" id="UP000623842"/>
    </source>
</evidence>
<reference evidence="4" key="1">
    <citation type="journal article" date="2014" name="Int. J. Syst. Evol. Microbiol.">
        <title>Complete genome sequence of Corynebacterium casei LMG S-19264T (=DSM 44701T), isolated from a smear-ripened cheese.</title>
        <authorList>
            <consortium name="US DOE Joint Genome Institute (JGI-PGF)"/>
            <person name="Walter F."/>
            <person name="Albersmeier A."/>
            <person name="Kalinowski J."/>
            <person name="Ruckert C."/>
        </authorList>
    </citation>
    <scope>NUCLEOTIDE SEQUENCE</scope>
    <source>
        <strain evidence="4">KCTC 42731</strain>
    </source>
</reference>
<accession>A0A919BQI4</accession>
<dbReference type="Gene3D" id="2.60.40.1730">
    <property type="entry name" value="tricorn interacting facor f3 domain"/>
    <property type="match status" value="1"/>
</dbReference>
<name>A0A919BQI4_9GAMM</name>
<dbReference type="GO" id="GO:0070006">
    <property type="term" value="F:metalloaminopeptidase activity"/>
    <property type="evidence" value="ECO:0007669"/>
    <property type="project" value="TreeGrafter"/>
</dbReference>
<dbReference type="EMBL" id="BNCK01000013">
    <property type="protein sequence ID" value="GHG06403.1"/>
    <property type="molecule type" value="Genomic_DNA"/>
</dbReference>
<evidence type="ECO:0000259" key="3">
    <source>
        <dbReference type="Pfam" id="PF17900"/>
    </source>
</evidence>
<dbReference type="InterPro" id="IPR050344">
    <property type="entry name" value="Peptidase_M1_aminopeptidases"/>
</dbReference>
<dbReference type="GO" id="GO:0043171">
    <property type="term" value="P:peptide catabolic process"/>
    <property type="evidence" value="ECO:0007669"/>
    <property type="project" value="TreeGrafter"/>
</dbReference>
<organism evidence="4 5">
    <name type="scientific">Thalassotalea marina</name>
    <dbReference type="NCBI Taxonomy" id="1673741"/>
    <lineage>
        <taxon>Bacteria</taxon>
        <taxon>Pseudomonadati</taxon>
        <taxon>Pseudomonadota</taxon>
        <taxon>Gammaproteobacteria</taxon>
        <taxon>Alteromonadales</taxon>
        <taxon>Colwelliaceae</taxon>
        <taxon>Thalassotalea</taxon>
    </lineage>
</organism>
<dbReference type="Proteomes" id="UP000623842">
    <property type="component" value="Unassembled WGS sequence"/>
</dbReference>
<sequence>MSRFLQQMLFTLLAVGSSVNAQERSQFTMKSDGPLPISQQGLTVEHADLSFTIYPKDKTISGIGKLTLNSKQQRNYLGINLDNLFTIDKVQINGELVNKNQYANPEGLLLINLPNAVAGQFTVTIHYSGSPREAVKAPWDGGFVWSKTPNNKDWIATAVQGEGCDLFWPCIDNPIGEPKTTTMHITVPKGLVAAANGKLTSITDNGISSTYHWHSDSQLNTYGVALNIAPYEVIKTTFNSQYGNNIPLAFYHLPGNKDKAQKLVDELIAMTQFFERLIGPYPFSQDKIGIAETPHLGMEHQTINAYGNQYKADKYGFDWLMFHEFAHEWFANQLTNKNANAMWLHEGFGAYMHPVYEQYLLGDAAYMSHMYDMRLKIRNKAPIASKELMTVEGVYQEELGGPGADIYAKAPWVLHTLRNMIGDTHFFQATRELVYGTSNPIPGNIKPVLADTNDFLHIVNRITGQDFTWFFDVYFYQAKLPKIKMTRTDTSVTLYWQTPNDLPFNMPIDIAINGKITRLTMEKVHTIAVSKYDLVTIDPKSKVLFELPHVADYQTYMEKLNN</sequence>
<dbReference type="GO" id="GO:0005737">
    <property type="term" value="C:cytoplasm"/>
    <property type="evidence" value="ECO:0007669"/>
    <property type="project" value="TreeGrafter"/>
</dbReference>
<dbReference type="InterPro" id="IPR045357">
    <property type="entry name" value="Aminopeptidase_N-like_N"/>
</dbReference>
<dbReference type="RefSeq" id="WP_189774405.1">
    <property type="nucleotide sequence ID" value="NZ_BNCK01000013.1"/>
</dbReference>
<feature type="chain" id="PRO_5037295165" evidence="1">
    <location>
        <begin position="22"/>
        <end position="562"/>
    </location>
</feature>
<reference evidence="4" key="2">
    <citation type="submission" date="2020-09" db="EMBL/GenBank/DDBJ databases">
        <authorList>
            <person name="Sun Q."/>
            <person name="Kim S."/>
        </authorList>
    </citation>
    <scope>NUCLEOTIDE SEQUENCE</scope>
    <source>
        <strain evidence="4">KCTC 42731</strain>
    </source>
</reference>
<dbReference type="InterPro" id="IPR042097">
    <property type="entry name" value="Aminopeptidase_N-like_N_sf"/>
</dbReference>
<evidence type="ECO:0000259" key="2">
    <source>
        <dbReference type="Pfam" id="PF01433"/>
    </source>
</evidence>
<dbReference type="GO" id="GO:0016020">
    <property type="term" value="C:membrane"/>
    <property type="evidence" value="ECO:0007669"/>
    <property type="project" value="TreeGrafter"/>
</dbReference>
<dbReference type="AlphaFoldDB" id="A0A919BQI4"/>
<dbReference type="Pfam" id="PF17900">
    <property type="entry name" value="Peptidase_M1_N"/>
    <property type="match status" value="1"/>
</dbReference>
<feature type="domain" description="Peptidase M1 membrane alanine aminopeptidase" evidence="2">
    <location>
        <begin position="287"/>
        <end position="472"/>
    </location>
</feature>
<proteinExistence type="predicted"/>
<dbReference type="Pfam" id="PF01433">
    <property type="entry name" value="Peptidase_M1"/>
    <property type="match status" value="1"/>
</dbReference>
<dbReference type="GO" id="GO:0042277">
    <property type="term" value="F:peptide binding"/>
    <property type="evidence" value="ECO:0007669"/>
    <property type="project" value="TreeGrafter"/>
</dbReference>
<feature type="signal peptide" evidence="1">
    <location>
        <begin position="1"/>
        <end position="21"/>
    </location>
</feature>